<name>A0A9J5Y0Z0_SOLCO</name>
<keyword evidence="2" id="KW-1185">Reference proteome</keyword>
<accession>A0A9J5Y0Z0</accession>
<dbReference type="OrthoDB" id="1305336at2759"/>
<comment type="caution">
    <text evidence="1">The sequence shown here is derived from an EMBL/GenBank/DDBJ whole genome shotgun (WGS) entry which is preliminary data.</text>
</comment>
<protein>
    <submittedName>
        <fullName evidence="1">Uncharacterized protein</fullName>
    </submittedName>
</protein>
<reference evidence="1 2" key="1">
    <citation type="submission" date="2020-09" db="EMBL/GenBank/DDBJ databases">
        <title>De no assembly of potato wild relative species, Solanum commersonii.</title>
        <authorList>
            <person name="Cho K."/>
        </authorList>
    </citation>
    <scope>NUCLEOTIDE SEQUENCE [LARGE SCALE GENOMIC DNA]</scope>
    <source>
        <strain evidence="1">LZ3.2</strain>
        <tissue evidence="1">Leaf</tissue>
    </source>
</reference>
<sequence>MKSQGGGEVSVVVKQGDNNTKFFQRVATFHREVCTPSAVIINREENKDPKEIKDHITEFYKQLYTESESWRPPFKLEAAELKDFRPISLIGGMYKIIAKTIQRR</sequence>
<organism evidence="1 2">
    <name type="scientific">Solanum commersonii</name>
    <name type="common">Commerson's wild potato</name>
    <name type="synonym">Commerson's nightshade</name>
    <dbReference type="NCBI Taxonomy" id="4109"/>
    <lineage>
        <taxon>Eukaryota</taxon>
        <taxon>Viridiplantae</taxon>
        <taxon>Streptophyta</taxon>
        <taxon>Embryophyta</taxon>
        <taxon>Tracheophyta</taxon>
        <taxon>Spermatophyta</taxon>
        <taxon>Magnoliopsida</taxon>
        <taxon>eudicotyledons</taxon>
        <taxon>Gunneridae</taxon>
        <taxon>Pentapetalae</taxon>
        <taxon>asterids</taxon>
        <taxon>lamiids</taxon>
        <taxon>Solanales</taxon>
        <taxon>Solanaceae</taxon>
        <taxon>Solanoideae</taxon>
        <taxon>Solaneae</taxon>
        <taxon>Solanum</taxon>
    </lineage>
</organism>
<dbReference type="Proteomes" id="UP000824120">
    <property type="component" value="Chromosome 8"/>
</dbReference>
<evidence type="ECO:0000313" key="1">
    <source>
        <dbReference type="EMBL" id="KAG5593184.1"/>
    </source>
</evidence>
<evidence type="ECO:0000313" key="2">
    <source>
        <dbReference type="Proteomes" id="UP000824120"/>
    </source>
</evidence>
<proteinExistence type="predicted"/>
<gene>
    <name evidence="1" type="ORF">H5410_043698</name>
</gene>
<dbReference type="AlphaFoldDB" id="A0A9J5Y0Z0"/>
<dbReference type="EMBL" id="JACXVP010000008">
    <property type="protein sequence ID" value="KAG5593184.1"/>
    <property type="molecule type" value="Genomic_DNA"/>
</dbReference>